<feature type="transmembrane region" description="Helical" evidence="8">
    <location>
        <begin position="323"/>
        <end position="349"/>
    </location>
</feature>
<evidence type="ECO:0000313" key="9">
    <source>
        <dbReference type="EMBL" id="OCL28550.1"/>
    </source>
</evidence>
<comment type="caution">
    <text evidence="9">The sequence shown here is derived from an EMBL/GenBank/DDBJ whole genome shotgun (WGS) entry which is preliminary data.</text>
</comment>
<dbReference type="GO" id="GO:0009847">
    <property type="term" value="P:spore germination"/>
    <property type="evidence" value="ECO:0007669"/>
    <property type="project" value="InterPro"/>
</dbReference>
<name>A0A1C0AD64_9FIRM</name>
<feature type="transmembrane region" description="Helical" evidence="8">
    <location>
        <begin position="299"/>
        <end position="317"/>
    </location>
</feature>
<dbReference type="EMBL" id="LWDV01000005">
    <property type="protein sequence ID" value="OCL28550.1"/>
    <property type="molecule type" value="Genomic_DNA"/>
</dbReference>
<accession>A0A1C0AD64</accession>
<dbReference type="Proteomes" id="UP000093514">
    <property type="component" value="Unassembled WGS sequence"/>
</dbReference>
<evidence type="ECO:0000256" key="8">
    <source>
        <dbReference type="SAM" id="Phobius"/>
    </source>
</evidence>
<reference evidence="10" key="1">
    <citation type="submission" date="2016-07" db="EMBL/GenBank/DDBJ databases">
        <authorList>
            <person name="Florea S."/>
            <person name="Webb J.S."/>
            <person name="Jaromczyk J."/>
            <person name="Schardl C.L."/>
        </authorList>
    </citation>
    <scope>NUCLEOTIDE SEQUENCE [LARGE SCALE GENOMIC DNA]</scope>
    <source>
        <strain evidence="10">Z6</strain>
    </source>
</reference>
<gene>
    <name evidence="9" type="ORF">U472_01305</name>
</gene>
<keyword evidence="6 8" id="KW-1133">Transmembrane helix</keyword>
<organism evidence="9 10">
    <name type="scientific">Orenia metallireducens</name>
    <dbReference type="NCBI Taxonomy" id="1413210"/>
    <lineage>
        <taxon>Bacteria</taxon>
        <taxon>Bacillati</taxon>
        <taxon>Bacillota</taxon>
        <taxon>Clostridia</taxon>
        <taxon>Halanaerobiales</taxon>
        <taxon>Halobacteroidaceae</taxon>
        <taxon>Orenia</taxon>
    </lineage>
</organism>
<keyword evidence="5 8" id="KW-0812">Transmembrane</keyword>
<feature type="transmembrane region" description="Helical" evidence="8">
    <location>
        <begin position="114"/>
        <end position="133"/>
    </location>
</feature>
<dbReference type="RefSeq" id="WP_068714728.1">
    <property type="nucleotide sequence ID" value="NZ_LWDV01000005.1"/>
</dbReference>
<evidence type="ECO:0000256" key="2">
    <source>
        <dbReference type="ARBA" id="ARBA00007998"/>
    </source>
</evidence>
<feature type="transmembrane region" description="Helical" evidence="8">
    <location>
        <begin position="39"/>
        <end position="60"/>
    </location>
</feature>
<comment type="subcellular location">
    <subcellularLocation>
        <location evidence="1">Membrane</location>
        <topology evidence="1">Multi-pass membrane protein</topology>
    </subcellularLocation>
</comment>
<evidence type="ECO:0000256" key="6">
    <source>
        <dbReference type="ARBA" id="ARBA00022989"/>
    </source>
</evidence>
<feature type="transmembrane region" description="Helical" evidence="8">
    <location>
        <begin position="262"/>
        <end position="287"/>
    </location>
</feature>
<keyword evidence="4" id="KW-0309">Germination</keyword>
<dbReference type="GO" id="GO:0016020">
    <property type="term" value="C:membrane"/>
    <property type="evidence" value="ECO:0007669"/>
    <property type="project" value="UniProtKB-SubCell"/>
</dbReference>
<evidence type="ECO:0008006" key="11">
    <source>
        <dbReference type="Google" id="ProtNLM"/>
    </source>
</evidence>
<feature type="transmembrane region" description="Helical" evidence="8">
    <location>
        <begin position="12"/>
        <end position="33"/>
    </location>
</feature>
<evidence type="ECO:0000256" key="5">
    <source>
        <dbReference type="ARBA" id="ARBA00022692"/>
    </source>
</evidence>
<feature type="transmembrane region" description="Helical" evidence="8">
    <location>
        <begin position="145"/>
        <end position="165"/>
    </location>
</feature>
<keyword evidence="7 8" id="KW-0472">Membrane</keyword>
<evidence type="ECO:0000256" key="4">
    <source>
        <dbReference type="ARBA" id="ARBA00022544"/>
    </source>
</evidence>
<dbReference type="InterPro" id="IPR004761">
    <property type="entry name" value="Spore_GerAB"/>
</dbReference>
<proteinExistence type="inferred from homology"/>
<keyword evidence="3" id="KW-0813">Transport</keyword>
<dbReference type="PANTHER" id="PTHR34975">
    <property type="entry name" value="SPORE GERMINATION PROTEIN A2"/>
    <property type="match status" value="1"/>
</dbReference>
<dbReference type="PANTHER" id="PTHR34975:SF2">
    <property type="entry name" value="SPORE GERMINATION PROTEIN A2"/>
    <property type="match status" value="1"/>
</dbReference>
<reference evidence="9 10" key="2">
    <citation type="submission" date="2016-08" db="EMBL/GenBank/DDBJ databases">
        <title>Orenia metallireducens sp. nov. strain Z6, a Novel Metal-reducing Firmicute from the Deep Subsurface.</title>
        <authorList>
            <person name="Maxim B.I."/>
            <person name="Kenneth K."/>
            <person name="Flynn T.M."/>
            <person name="Oloughlin E.J."/>
            <person name="Locke R.A."/>
            <person name="Weber J.R."/>
            <person name="Egan S.M."/>
            <person name="Mackie R.I."/>
            <person name="Cann I.K."/>
        </authorList>
    </citation>
    <scope>NUCLEOTIDE SEQUENCE [LARGE SCALE GENOMIC DNA]</scope>
    <source>
        <strain evidence="9 10">Z6</strain>
    </source>
</reference>
<evidence type="ECO:0000313" key="10">
    <source>
        <dbReference type="Proteomes" id="UP000093514"/>
    </source>
</evidence>
<protein>
    <recommendedName>
        <fullName evidence="11">Spore germination protein (Amino acid permease)</fullName>
    </recommendedName>
</protein>
<feature type="transmembrane region" description="Helical" evidence="8">
    <location>
        <begin position="185"/>
        <end position="204"/>
    </location>
</feature>
<feature type="transmembrane region" description="Helical" evidence="8">
    <location>
        <begin position="80"/>
        <end position="102"/>
    </location>
</feature>
<keyword evidence="10" id="KW-1185">Reference proteome</keyword>
<dbReference type="OrthoDB" id="2112161at2"/>
<evidence type="ECO:0000256" key="7">
    <source>
        <dbReference type="ARBA" id="ARBA00023136"/>
    </source>
</evidence>
<evidence type="ECO:0000256" key="3">
    <source>
        <dbReference type="ARBA" id="ARBA00022448"/>
    </source>
</evidence>
<dbReference type="AlphaFoldDB" id="A0A1C0AD64"/>
<comment type="similarity">
    <text evidence="2">Belongs to the amino acid-polyamine-organocation (APC) superfamily. Spore germination protein (SGP) (TC 2.A.3.9) family.</text>
</comment>
<dbReference type="Pfam" id="PF03845">
    <property type="entry name" value="Spore_permease"/>
    <property type="match status" value="1"/>
</dbReference>
<feature type="transmembrane region" description="Helical" evidence="8">
    <location>
        <begin position="216"/>
        <end position="242"/>
    </location>
</feature>
<sequence>MSTKKISNKQAFLLSLNVILTTIVLLVPSEMIMYAGRGAWISIIFASLFILVIHYAVFKLSCQFSNQSLVQDCIDIFGKVLGRLILIPFIMLNIQLTILIIYESVGFVEFVMPTKGEIGIWIANALIAGYLSYKGIETIMRVNGFAIFTMLSSFFIIISTNYGVIDFARLQPIGVDFKQIVKGSLLPLHWFLIIPNLFLVYKPFFKDKTKTLKVSLLGNLTSMIIISVLLVITVAIFGSQLGGNLEYSFYALSTLSISGLDVTVFLAWIMATMIKVGFYYFTSLYLIKEWFKLSSYKNLILPFMIFTVSLGYFQTDIYYLKTLFIYIITVIIFVVEIPFVLLLIGAYTFKIRKKSNS</sequence>
<evidence type="ECO:0000256" key="1">
    <source>
        <dbReference type="ARBA" id="ARBA00004141"/>
    </source>
</evidence>